<keyword evidence="3" id="KW-1185">Reference proteome</keyword>
<dbReference type="GO" id="GO:0005829">
    <property type="term" value="C:cytosol"/>
    <property type="evidence" value="ECO:0007669"/>
    <property type="project" value="TreeGrafter"/>
</dbReference>
<dbReference type="AlphaFoldDB" id="A0A840MLJ4"/>
<dbReference type="InterPro" id="IPR044992">
    <property type="entry name" value="ChyE-like"/>
</dbReference>
<evidence type="ECO:0000313" key="2">
    <source>
        <dbReference type="EMBL" id="MBB5019280.1"/>
    </source>
</evidence>
<dbReference type="PROSITE" id="PS51273">
    <property type="entry name" value="GATASE_TYPE_1"/>
    <property type="match status" value="1"/>
</dbReference>
<keyword evidence="2" id="KW-0315">Glutamine amidotransferase</keyword>
<evidence type="ECO:0000259" key="1">
    <source>
        <dbReference type="Pfam" id="PF00117"/>
    </source>
</evidence>
<comment type="caution">
    <text evidence="2">The sequence shown here is derived from an EMBL/GenBank/DDBJ whole genome shotgun (WGS) entry which is preliminary data.</text>
</comment>
<dbReference type="CDD" id="cd01741">
    <property type="entry name" value="GATase1_1"/>
    <property type="match status" value="1"/>
</dbReference>
<feature type="domain" description="Glutamine amidotransferase" evidence="1">
    <location>
        <begin position="44"/>
        <end position="178"/>
    </location>
</feature>
<gene>
    <name evidence="2" type="ORF">HNQ59_002578</name>
</gene>
<dbReference type="Proteomes" id="UP000575898">
    <property type="component" value="Unassembled WGS sequence"/>
</dbReference>
<dbReference type="Pfam" id="PF00117">
    <property type="entry name" value="GATase"/>
    <property type="match status" value="1"/>
</dbReference>
<dbReference type="RefSeq" id="WP_184039861.1">
    <property type="nucleotide sequence ID" value="NZ_JACHHY010000015.1"/>
</dbReference>
<dbReference type="PANTHER" id="PTHR42695">
    <property type="entry name" value="GLUTAMINE AMIDOTRANSFERASE YLR126C-RELATED"/>
    <property type="match status" value="1"/>
</dbReference>
<keyword evidence="2" id="KW-0808">Transferase</keyword>
<accession>A0A840MLJ4</accession>
<sequence>MKPILITQHIAADGPGHLAVHLSRHQLPYQICRLFAGDVLPTDATAFSGLAILGGPMSVNDKLPWIAQELALIGHAVSQRVPVIGHCLGGQLLSKALGGVVTASPHVEIGWSDIQPANPAVCRDWFGGANPALLFQWHNETFSLPTGAELLAIGRHCPNQAYLVDGLHLGMQFHCEVDAAKVMGWVDTCQADIAAAAHSPGVQSAAGIKASLARLLPISNRLAEAIYDRWLQGIRRP</sequence>
<proteinExistence type="predicted"/>
<dbReference type="InterPro" id="IPR017926">
    <property type="entry name" value="GATASE"/>
</dbReference>
<dbReference type="PANTHER" id="PTHR42695:SF5">
    <property type="entry name" value="GLUTAMINE AMIDOTRANSFERASE YLR126C-RELATED"/>
    <property type="match status" value="1"/>
</dbReference>
<organism evidence="2 3">
    <name type="scientific">Chitinivorax tropicus</name>
    <dbReference type="NCBI Taxonomy" id="714531"/>
    <lineage>
        <taxon>Bacteria</taxon>
        <taxon>Pseudomonadati</taxon>
        <taxon>Pseudomonadota</taxon>
        <taxon>Betaproteobacteria</taxon>
        <taxon>Chitinivorax</taxon>
    </lineage>
</organism>
<protein>
    <submittedName>
        <fullName evidence="2">GMP synthase-like glutamine amidotransferase</fullName>
    </submittedName>
</protein>
<dbReference type="Gene3D" id="3.40.50.880">
    <property type="match status" value="1"/>
</dbReference>
<dbReference type="EMBL" id="JACHHY010000015">
    <property type="protein sequence ID" value="MBB5019280.1"/>
    <property type="molecule type" value="Genomic_DNA"/>
</dbReference>
<evidence type="ECO:0000313" key="3">
    <source>
        <dbReference type="Proteomes" id="UP000575898"/>
    </source>
</evidence>
<dbReference type="GO" id="GO:0016740">
    <property type="term" value="F:transferase activity"/>
    <property type="evidence" value="ECO:0007669"/>
    <property type="project" value="UniProtKB-KW"/>
</dbReference>
<dbReference type="SUPFAM" id="SSF52317">
    <property type="entry name" value="Class I glutamine amidotransferase-like"/>
    <property type="match status" value="1"/>
</dbReference>
<name>A0A840MLJ4_9PROT</name>
<dbReference type="InterPro" id="IPR029062">
    <property type="entry name" value="Class_I_gatase-like"/>
</dbReference>
<reference evidence="2 3" key="1">
    <citation type="submission" date="2020-08" db="EMBL/GenBank/DDBJ databases">
        <title>Genomic Encyclopedia of Type Strains, Phase IV (KMG-IV): sequencing the most valuable type-strain genomes for metagenomic binning, comparative biology and taxonomic classification.</title>
        <authorList>
            <person name="Goeker M."/>
        </authorList>
    </citation>
    <scope>NUCLEOTIDE SEQUENCE [LARGE SCALE GENOMIC DNA]</scope>
    <source>
        <strain evidence="2 3">DSM 27165</strain>
    </source>
</reference>